<dbReference type="Gene3D" id="3.40.50.300">
    <property type="entry name" value="P-loop containing nucleotide triphosphate hydrolases"/>
    <property type="match status" value="2"/>
</dbReference>
<comment type="catalytic activity">
    <reaction evidence="1">
        <text>Thiol-dependent hydrolysis of ester, thioester, amide, peptide and isopeptide bonds formed by the C-terminal Gly of ubiquitin (a 76-residue protein attached to proteins as an intracellular targeting signal).</text>
        <dbReference type="EC" id="3.4.19.12"/>
    </reaction>
</comment>
<evidence type="ECO:0000313" key="10">
    <source>
        <dbReference type="Proteomes" id="UP000601435"/>
    </source>
</evidence>
<dbReference type="GO" id="GO:0006508">
    <property type="term" value="P:proteolysis"/>
    <property type="evidence" value="ECO:0007669"/>
    <property type="project" value="UniProtKB-KW"/>
</dbReference>
<dbReference type="GO" id="GO:0005634">
    <property type="term" value="C:nucleus"/>
    <property type="evidence" value="ECO:0007669"/>
    <property type="project" value="TreeGrafter"/>
</dbReference>
<dbReference type="InterPro" id="IPR001394">
    <property type="entry name" value="Peptidase_C19_UCH"/>
</dbReference>
<evidence type="ECO:0000256" key="4">
    <source>
        <dbReference type="ARBA" id="ARBA00022786"/>
    </source>
</evidence>
<dbReference type="PANTHER" id="PTHR24006:SF687">
    <property type="entry name" value="UBIQUITIN CARBOXYL-TERMINAL HYDROLASE 10"/>
    <property type="match status" value="1"/>
</dbReference>
<dbReference type="InterPro" id="IPR038765">
    <property type="entry name" value="Papain-like_cys_pep_sf"/>
</dbReference>
<dbReference type="InterPro" id="IPR028889">
    <property type="entry name" value="USP"/>
</dbReference>
<dbReference type="GO" id="GO:0004843">
    <property type="term" value="F:cysteine-type deubiquitinase activity"/>
    <property type="evidence" value="ECO:0007669"/>
    <property type="project" value="UniProtKB-EC"/>
</dbReference>
<dbReference type="Gene3D" id="2.30.30.940">
    <property type="match status" value="1"/>
</dbReference>
<reference evidence="9" key="1">
    <citation type="submission" date="2021-02" db="EMBL/GenBank/DDBJ databases">
        <authorList>
            <person name="Dougan E. K."/>
            <person name="Rhodes N."/>
            <person name="Thang M."/>
            <person name="Chan C."/>
        </authorList>
    </citation>
    <scope>NUCLEOTIDE SEQUENCE</scope>
</reference>
<feature type="region of interest" description="Disordered" evidence="7">
    <location>
        <begin position="131"/>
        <end position="156"/>
    </location>
</feature>
<evidence type="ECO:0000256" key="6">
    <source>
        <dbReference type="ARBA" id="ARBA00022807"/>
    </source>
</evidence>
<dbReference type="InterPro" id="IPR050164">
    <property type="entry name" value="Peptidase_C19"/>
</dbReference>
<proteinExistence type="predicted"/>
<dbReference type="PROSITE" id="PS00973">
    <property type="entry name" value="USP_2"/>
    <property type="match status" value="1"/>
</dbReference>
<accession>A0A812TJT3</accession>
<keyword evidence="10" id="KW-1185">Reference proteome</keyword>
<dbReference type="OrthoDB" id="440163at2759"/>
<keyword evidence="6" id="KW-0788">Thiol protease</keyword>
<dbReference type="Pfam" id="PF13245">
    <property type="entry name" value="AAA_19"/>
    <property type="match status" value="1"/>
</dbReference>
<dbReference type="GO" id="GO:0005829">
    <property type="term" value="C:cytosol"/>
    <property type="evidence" value="ECO:0007669"/>
    <property type="project" value="TreeGrafter"/>
</dbReference>
<comment type="caution">
    <text evidence="9">The sequence shown here is derived from an EMBL/GenBank/DDBJ whole genome shotgun (WGS) entry which is preliminary data.</text>
</comment>
<feature type="compositionally biased region" description="Acidic residues" evidence="7">
    <location>
        <begin position="2106"/>
        <end position="2119"/>
    </location>
</feature>
<keyword evidence="4" id="KW-0833">Ubl conjugation pathway</keyword>
<protein>
    <recommendedName>
        <fullName evidence="2">ubiquitinyl hydrolase 1</fullName>
        <ecNumber evidence="2">3.4.19.12</ecNumber>
    </recommendedName>
</protein>
<feature type="domain" description="USP" evidence="8">
    <location>
        <begin position="287"/>
        <end position="557"/>
    </location>
</feature>
<dbReference type="SUPFAM" id="SSF54001">
    <property type="entry name" value="Cysteine proteinases"/>
    <property type="match status" value="1"/>
</dbReference>
<dbReference type="EC" id="3.4.19.12" evidence="2"/>
<feature type="non-terminal residue" evidence="9">
    <location>
        <position position="2137"/>
    </location>
</feature>
<name>A0A812TJT3_9DINO</name>
<gene>
    <name evidence="9" type="primary">Usp17ld</name>
    <name evidence="9" type="ORF">SNEC2469_LOCUS15512</name>
</gene>
<keyword evidence="3" id="KW-0645">Protease</keyword>
<feature type="compositionally biased region" description="Acidic residues" evidence="7">
    <location>
        <begin position="2086"/>
        <end position="2095"/>
    </location>
</feature>
<dbReference type="GO" id="GO:0016579">
    <property type="term" value="P:protein deubiquitination"/>
    <property type="evidence" value="ECO:0007669"/>
    <property type="project" value="InterPro"/>
</dbReference>
<evidence type="ECO:0000313" key="9">
    <source>
        <dbReference type="EMBL" id="CAE7539025.1"/>
    </source>
</evidence>
<dbReference type="InterPro" id="IPR027417">
    <property type="entry name" value="P-loop_NTPase"/>
</dbReference>
<feature type="region of interest" description="Disordered" evidence="7">
    <location>
        <begin position="628"/>
        <end position="667"/>
    </location>
</feature>
<evidence type="ECO:0000256" key="3">
    <source>
        <dbReference type="ARBA" id="ARBA00022670"/>
    </source>
</evidence>
<dbReference type="PROSITE" id="PS50235">
    <property type="entry name" value="USP_3"/>
    <property type="match status" value="1"/>
</dbReference>
<dbReference type="EMBL" id="CAJNJA010025199">
    <property type="protein sequence ID" value="CAE7539025.1"/>
    <property type="molecule type" value="Genomic_DNA"/>
</dbReference>
<feature type="region of interest" description="Disordered" evidence="7">
    <location>
        <begin position="734"/>
        <end position="773"/>
    </location>
</feature>
<evidence type="ECO:0000256" key="5">
    <source>
        <dbReference type="ARBA" id="ARBA00022801"/>
    </source>
</evidence>
<organism evidence="9 10">
    <name type="scientific">Symbiodinium necroappetens</name>
    <dbReference type="NCBI Taxonomy" id="1628268"/>
    <lineage>
        <taxon>Eukaryota</taxon>
        <taxon>Sar</taxon>
        <taxon>Alveolata</taxon>
        <taxon>Dinophyceae</taxon>
        <taxon>Suessiales</taxon>
        <taxon>Symbiodiniaceae</taxon>
        <taxon>Symbiodinium</taxon>
    </lineage>
</organism>
<sequence>GLLGAFSSDAAANTQATEKRRVKLFPWDSVATQLLEPYGESNFDTLSLTKLYEATARGNKSAAYHSHLCAPMDTDAWHVGAGISQTAAALLAAIGKFRSKEMKAIMKEELYAKVEEELVGLEPTLKRLNMGKGSQTQKDAGSFREAKRQKTSHTTDLPIESTPEAEIKQAALAFHQWLKQPQSAFRSLLFILAGSNTYYTGHVAETTARAVVEQKPLSQADFQTAMVARKTKASGRTELVRTDFDEFFHCDVLGMIAAVLIRAGYLDKSCPYLRTTDHIVIMAGNTVGFRNLGTSCFVNAGLQAVLGVQPLVRAINEGTGDEEVALQRLLARLAMTTEAFVPTEVTNRYYRHRQEDVTEFLGKLLETCLGCHEFLYGSEWSSFQCQHCGYRRLLRVDNFDRIQLPILGMKSVQEALDAYLSQSTVTEDAANWFCLTTDCLTNGLAEKSPLYVSGIDSWPKVLVLSLKRWNWNLDEVVAHKIFVDKVLQTADCKYDLCSLATHIGRRPDSGHYMAYRRDAFGFLKFDDHEVTRLAPAEEDDFVTVAAEKVYVLFYVKQDHILPENTQARPSKYRRLASHEIPESAQADAIDIDTDSDVVVQQDLQPSHPPPVPSEPATAAKHVIDLDSESDVVTEKDVSRQPSAEAASDRQIPALGPAPTSKEQDHTGTPLLRFSHHERLRIQEVLQDGSTVKEAKAALAVTVPRLTVKDKQAAGYLSQMTLRNWVQNPGSFQKALSKATNQNPSAEAASDRQISAPAPAPTSKEQDHTGTPLLRFSQDERLRIQEVLQDCSTAKEARAALAVTVPRLTVEDKEAAGYLSQRTLRNWVQSPGSFQKALSKAAKQLHEARVHSARSGSSRAALSHEDKIIIRDALDAAQSTNHLVHILTERLDEFSATDTAAPKYIPTSTLRDWMRRPAIGRWFEAVESETWDAEFDRTFTVAMTKPAKREPSFLGTESPDDHWLVYGSWTFCPDCGRRRPRSHVASREAVNSAVKCYVTPMSQNWEALLANMEATGLPLVTALTKEDLDSLAIVDLKLTYRSRRGGHAEITSKQKQTVIRARWKPMLLTEVIRSQKAAAAFDWLRNNNSTYAAWLEKHMQRRQHSAAGQGDWREIPTAELLLNSPGIEVAARPWLYPLASFADTDLATRLKELCWIAKNSTVSIRQGFLRKITSRCLDYCRDFRLHCLLYDVCMAKSITSIIHVANKMQIAPEQAASQQDSFEGYWWLQIRKMEDVCRREFELTEDMSQSLPNVFFTVVPAEWRYLLPDGLMFADSLSDQQAVLTLHLYHTLEAMLEKHLLKEGSSLRQIGLAKIKHWSFRFEFQSRGTLHIHAVLWSQLLPGWSAEDITGRTDGPGSAFVRLLETLFKSRADVQCGDGNHCLLRYVAGYVAKASDALQFSKHQSLGEGQWRQAYRLICKKSPTEQEILMEFAGLAMVKHSFSGVDVFAPIPGSCARNNSRRQYRAYQHHLRPRQDEPGDARQLTFIQWLRQFQLTTDDPEDMSVHRRNIAGPARNKIAGVAMQFPYELLDIYLGAWAASCLPGMAEERLLPTVPDQLDLPGYEDELARRRSFIAPDGARHLKSVLCLNEFQLDGADGLVYNPDVAKLLGAIEPELALRGLNDDRIATLQAKIEATHLLLLKIRDGQESHELWSVRKLPGLPARQWSPEQQQVLDFIKQALRLQDAAEADRDCRLLHISESPGTGKTEVVIAAAELALADDCKVLIGGPIGLLVAMYKLRLPVTDNLCMETLHSAFKIGRDADAAYIPPGRLRRYDVIILDEISQIDEFVWGRIKVALNELHPVPLVLFVGDEQQLQPVHGQPQLLLDLASLTQAGKAQHIRLRQHELARSVDPTMLAFLNKIRTRQPTRPELEEFFRGRVWDSNFQEAVKKSYDIERNTGNKFMFLTVANKPAADLNQARLELEFPDEARRLSNGEGLPGEIGNILLAANMRVRLTHNVNKEEGFVNGNTGTVRKVLRRDAFIMESSQQTCILVYPITVKGRKYLPVAYGYATTMRRAQGATMEAIGLLFDRRVPDRGYAYVGTSSAKSSCMVFHLGRLRQTDWLPVGGNPNEEHASLSVFSESSNEQEESEEPPTESPEAASIDFDVEHESMEDEDFLTADSPEPGSTDFEYWPDD</sequence>
<feature type="region of interest" description="Disordered" evidence="7">
    <location>
        <begin position="2066"/>
        <end position="2137"/>
    </location>
</feature>
<evidence type="ECO:0000259" key="8">
    <source>
        <dbReference type="PROSITE" id="PS50235"/>
    </source>
</evidence>
<dbReference type="Pfam" id="PF00443">
    <property type="entry name" value="UCH"/>
    <property type="match status" value="1"/>
</dbReference>
<dbReference type="SUPFAM" id="SSF52540">
    <property type="entry name" value="P-loop containing nucleoside triphosphate hydrolases"/>
    <property type="match status" value="2"/>
</dbReference>
<dbReference type="PANTHER" id="PTHR24006">
    <property type="entry name" value="UBIQUITIN CARBOXYL-TERMINAL HYDROLASE"/>
    <property type="match status" value="1"/>
</dbReference>
<evidence type="ECO:0000256" key="1">
    <source>
        <dbReference type="ARBA" id="ARBA00000707"/>
    </source>
</evidence>
<keyword evidence="5" id="KW-0378">Hydrolase</keyword>
<evidence type="ECO:0000256" key="2">
    <source>
        <dbReference type="ARBA" id="ARBA00012759"/>
    </source>
</evidence>
<evidence type="ECO:0000256" key="7">
    <source>
        <dbReference type="SAM" id="MobiDB-lite"/>
    </source>
</evidence>
<dbReference type="InterPro" id="IPR018200">
    <property type="entry name" value="USP_CS"/>
</dbReference>
<dbReference type="CDD" id="cd02257">
    <property type="entry name" value="Peptidase_C19"/>
    <property type="match status" value="1"/>
</dbReference>
<dbReference type="Gene3D" id="3.90.70.10">
    <property type="entry name" value="Cysteine proteinases"/>
    <property type="match status" value="1"/>
</dbReference>
<dbReference type="Proteomes" id="UP000601435">
    <property type="component" value="Unassembled WGS sequence"/>
</dbReference>